<keyword evidence="1" id="KW-0479">Metal-binding</keyword>
<feature type="chain" id="PRO_5019247839" description="Tyrosinase copper-binding domain-containing protein" evidence="3">
    <location>
        <begin position="20"/>
        <end position="348"/>
    </location>
</feature>
<evidence type="ECO:0000256" key="2">
    <source>
        <dbReference type="ARBA" id="ARBA00023002"/>
    </source>
</evidence>
<reference evidence="6 7" key="1">
    <citation type="submission" date="2015-09" db="EMBL/GenBank/DDBJ databases">
        <title>Host preference determinants of Valsa canker pathogens revealed by comparative genomics.</title>
        <authorList>
            <person name="Yin Z."/>
            <person name="Huang L."/>
        </authorList>
    </citation>
    <scope>NUCLEOTIDE SEQUENCE [LARGE SCALE GENOMIC DNA]</scope>
    <source>
        <strain evidence="6 7">SXYLt</strain>
    </source>
</reference>
<gene>
    <name evidence="6" type="ORF">VPNG_00237</name>
</gene>
<dbReference type="Gene3D" id="1.10.1280.10">
    <property type="entry name" value="Di-copper center containing domain from catechol oxidase"/>
    <property type="match status" value="1"/>
</dbReference>
<feature type="domain" description="Tyrosinase copper-binding" evidence="4">
    <location>
        <begin position="85"/>
        <end position="102"/>
    </location>
</feature>
<dbReference type="PRINTS" id="PR00092">
    <property type="entry name" value="TYROSINASE"/>
</dbReference>
<dbReference type="InterPro" id="IPR008922">
    <property type="entry name" value="Di-copper_centre_dom_sf"/>
</dbReference>
<evidence type="ECO:0000313" key="7">
    <source>
        <dbReference type="Proteomes" id="UP000285146"/>
    </source>
</evidence>
<keyword evidence="2" id="KW-0560">Oxidoreductase</keyword>
<comment type="caution">
    <text evidence="6">The sequence shown here is derived from an EMBL/GenBank/DDBJ whole genome shotgun (WGS) entry which is preliminary data.</text>
</comment>
<dbReference type="SUPFAM" id="SSF48056">
    <property type="entry name" value="Di-copper centre-containing domain"/>
    <property type="match status" value="1"/>
</dbReference>
<keyword evidence="3" id="KW-0732">Signal</keyword>
<dbReference type="PROSITE" id="PS00498">
    <property type="entry name" value="TYROSINASE_2"/>
    <property type="match status" value="1"/>
</dbReference>
<dbReference type="GO" id="GO:0016491">
    <property type="term" value="F:oxidoreductase activity"/>
    <property type="evidence" value="ECO:0007669"/>
    <property type="project" value="UniProtKB-KW"/>
</dbReference>
<evidence type="ECO:0000259" key="4">
    <source>
        <dbReference type="PROSITE" id="PS00497"/>
    </source>
</evidence>
<proteinExistence type="predicted"/>
<dbReference type="Pfam" id="PF00264">
    <property type="entry name" value="Tyrosinase"/>
    <property type="match status" value="1"/>
</dbReference>
<evidence type="ECO:0000259" key="5">
    <source>
        <dbReference type="PROSITE" id="PS00498"/>
    </source>
</evidence>
<dbReference type="PANTHER" id="PTHR11474">
    <property type="entry name" value="TYROSINASE FAMILY MEMBER"/>
    <property type="match status" value="1"/>
</dbReference>
<dbReference type="InterPro" id="IPR002227">
    <property type="entry name" value="Tyrosinase_Cu-bd"/>
</dbReference>
<dbReference type="InParanoid" id="A0A423XP21"/>
<dbReference type="AlphaFoldDB" id="A0A423XP21"/>
<dbReference type="InterPro" id="IPR050316">
    <property type="entry name" value="Tyrosinase/Hemocyanin"/>
</dbReference>
<keyword evidence="7" id="KW-1185">Reference proteome</keyword>
<dbReference type="Proteomes" id="UP000285146">
    <property type="component" value="Unassembled WGS sequence"/>
</dbReference>
<name>A0A423XP21_9PEZI</name>
<evidence type="ECO:0000256" key="1">
    <source>
        <dbReference type="ARBA" id="ARBA00022723"/>
    </source>
</evidence>
<feature type="domain" description="Tyrosinase copper-binding" evidence="5">
    <location>
        <begin position="271"/>
        <end position="282"/>
    </location>
</feature>
<accession>A0A423XP21</accession>
<sequence>MVQLHRILVAAVLPAIALGVSNCTAASAIVRKEYGSLTKHERLKYVRAIKCVLAKPSLLHTIVPATTNKFDDYAAVHVNLTTSIHVDGIFLSWHRHFVWLFEQELHQCGWPASLGVPYWNWALYPDLEASPMFDGTATSLGGNGLYDPVPNGTYTALDGTVLPGGTGGGCVTAGPFANHTIYFQKLYFDTVLVGLPENWTVPAPHCLSRDLNSWGVREFNNQSDIEYMLAKLTVGDFNTDINGFGSSVGLHGGGHYAIGGTAFEFFGSPQDPAFYLHHSMLDKVWNDWQAADPANRRYVYNGTSTIFNADTTPEVTNSTVLEYGILGRATAEEVQDPLSGPYYCYMYE</sequence>
<dbReference type="OrthoDB" id="6132182at2759"/>
<evidence type="ECO:0000313" key="6">
    <source>
        <dbReference type="EMBL" id="ROW17991.1"/>
    </source>
</evidence>
<dbReference type="EMBL" id="LKEB01000001">
    <property type="protein sequence ID" value="ROW17991.1"/>
    <property type="molecule type" value="Genomic_DNA"/>
</dbReference>
<dbReference type="GO" id="GO:0046872">
    <property type="term" value="F:metal ion binding"/>
    <property type="evidence" value="ECO:0007669"/>
    <property type="project" value="UniProtKB-KW"/>
</dbReference>
<dbReference type="STRING" id="1230097.A0A423XP21"/>
<organism evidence="6 7">
    <name type="scientific">Cytospora leucostoma</name>
    <dbReference type="NCBI Taxonomy" id="1230097"/>
    <lineage>
        <taxon>Eukaryota</taxon>
        <taxon>Fungi</taxon>
        <taxon>Dikarya</taxon>
        <taxon>Ascomycota</taxon>
        <taxon>Pezizomycotina</taxon>
        <taxon>Sordariomycetes</taxon>
        <taxon>Sordariomycetidae</taxon>
        <taxon>Diaporthales</taxon>
        <taxon>Cytosporaceae</taxon>
        <taxon>Cytospora</taxon>
    </lineage>
</organism>
<dbReference type="PANTHER" id="PTHR11474:SF125">
    <property type="entry name" value="N-ACETYL-6-HYDROXYTRYPTOPHAN OXIDASE IVOB-RELATED"/>
    <property type="match status" value="1"/>
</dbReference>
<feature type="signal peptide" evidence="3">
    <location>
        <begin position="1"/>
        <end position="19"/>
    </location>
</feature>
<evidence type="ECO:0000256" key="3">
    <source>
        <dbReference type="SAM" id="SignalP"/>
    </source>
</evidence>
<dbReference type="PROSITE" id="PS00497">
    <property type="entry name" value="TYROSINASE_1"/>
    <property type="match status" value="1"/>
</dbReference>
<protein>
    <recommendedName>
        <fullName evidence="4 5">Tyrosinase copper-binding domain-containing protein</fullName>
    </recommendedName>
</protein>